<dbReference type="GO" id="GO:0008017">
    <property type="term" value="F:microtubule binding"/>
    <property type="evidence" value="ECO:0007669"/>
    <property type="project" value="TreeGrafter"/>
</dbReference>
<evidence type="ECO:0000256" key="2">
    <source>
        <dbReference type="ARBA" id="ARBA00022737"/>
    </source>
</evidence>
<dbReference type="PROSITE" id="PS50294">
    <property type="entry name" value="WD_REPEATS_REGION"/>
    <property type="match status" value="1"/>
</dbReference>
<dbReference type="PROSITE" id="PS50082">
    <property type="entry name" value="WD_REPEATS_2"/>
    <property type="match status" value="1"/>
</dbReference>
<dbReference type="SMART" id="SM00320">
    <property type="entry name" value="WD40"/>
    <property type="match status" value="2"/>
</dbReference>
<dbReference type="Proteomes" id="UP000887566">
    <property type="component" value="Unplaced"/>
</dbReference>
<keyword evidence="6" id="KW-1185">Reference proteome</keyword>
<dbReference type="InterPro" id="IPR036322">
    <property type="entry name" value="WD40_repeat_dom_sf"/>
</dbReference>
<dbReference type="Pfam" id="PF23414">
    <property type="entry name" value="Beta-prop_EML_2"/>
    <property type="match status" value="1"/>
</dbReference>
<dbReference type="WBParaSite" id="PSAMB.scaffold7773size7136.g30619.t1">
    <property type="protein sequence ID" value="PSAMB.scaffold7773size7136.g30619.t1"/>
    <property type="gene ID" value="PSAMB.scaffold7773size7136.g30619"/>
</dbReference>
<keyword evidence="2" id="KW-0677">Repeat</keyword>
<evidence type="ECO:0000313" key="7">
    <source>
        <dbReference type="WBParaSite" id="PSAMB.scaffold7773size7136.g30619.t1"/>
    </source>
</evidence>
<reference evidence="7" key="1">
    <citation type="submission" date="2022-11" db="UniProtKB">
        <authorList>
            <consortium name="WormBaseParasite"/>
        </authorList>
    </citation>
    <scope>IDENTIFICATION</scope>
</reference>
<dbReference type="AlphaFoldDB" id="A0A914XET8"/>
<evidence type="ECO:0000256" key="4">
    <source>
        <dbReference type="SAM" id="MobiDB-lite"/>
    </source>
</evidence>
<evidence type="ECO:0000259" key="5">
    <source>
        <dbReference type="Pfam" id="PF23414"/>
    </source>
</evidence>
<dbReference type="InterPro" id="IPR015943">
    <property type="entry name" value="WD40/YVTN_repeat-like_dom_sf"/>
</dbReference>
<keyword evidence="1 3" id="KW-0853">WD repeat</keyword>
<dbReference type="SUPFAM" id="SSF50978">
    <property type="entry name" value="WD40 repeat-like"/>
    <property type="match status" value="1"/>
</dbReference>
<feature type="region of interest" description="Disordered" evidence="4">
    <location>
        <begin position="98"/>
        <end position="129"/>
    </location>
</feature>
<feature type="domain" description="EML-like second beta-propeller" evidence="5">
    <location>
        <begin position="1"/>
        <end position="91"/>
    </location>
</feature>
<dbReference type="PANTHER" id="PTHR13720:SF33">
    <property type="entry name" value="HELP DOMAIN-CONTAINING PROTEIN"/>
    <property type="match status" value="1"/>
</dbReference>
<evidence type="ECO:0000256" key="3">
    <source>
        <dbReference type="PROSITE-ProRule" id="PRU00221"/>
    </source>
</evidence>
<evidence type="ECO:0000256" key="1">
    <source>
        <dbReference type="ARBA" id="ARBA00022574"/>
    </source>
</evidence>
<sequence length="170" mass="18652">MGANVAGIWPKYSKTEDINAVDVNKGRKLVAAGDDFGMVKLFNGFPLTDSPKKVLKYKGHSAHVTNVRWLADGSKLISIGGADHAVFVWRLEENNDNVASEGGLSSEEAEGDVDSDVEREKLPIERRSVTKDKATAMMRQLIRSELKQEGKRRAVPPSSSLKLLHVFGYG</sequence>
<feature type="compositionally biased region" description="Basic and acidic residues" evidence="4">
    <location>
        <begin position="116"/>
        <end position="129"/>
    </location>
</feature>
<dbReference type="InterPro" id="IPR001680">
    <property type="entry name" value="WD40_rpt"/>
</dbReference>
<proteinExistence type="predicted"/>
<name>A0A914XET8_9BILA</name>
<dbReference type="PANTHER" id="PTHR13720">
    <property type="entry name" value="WD-40 REPEAT PROTEIN"/>
    <property type="match status" value="1"/>
</dbReference>
<feature type="repeat" description="WD" evidence="3">
    <location>
        <begin position="57"/>
        <end position="99"/>
    </location>
</feature>
<evidence type="ECO:0000313" key="6">
    <source>
        <dbReference type="Proteomes" id="UP000887566"/>
    </source>
</evidence>
<dbReference type="Gene3D" id="2.130.10.10">
    <property type="entry name" value="YVTN repeat-like/Quinoprotein amine dehydrogenase"/>
    <property type="match status" value="1"/>
</dbReference>
<protein>
    <recommendedName>
        <fullName evidence="5">EML-like second beta-propeller domain-containing protein</fullName>
    </recommendedName>
</protein>
<dbReference type="InterPro" id="IPR055442">
    <property type="entry name" value="Beta-prop_EML-like_2nd"/>
</dbReference>
<organism evidence="6 7">
    <name type="scientific">Plectus sambesii</name>
    <dbReference type="NCBI Taxonomy" id="2011161"/>
    <lineage>
        <taxon>Eukaryota</taxon>
        <taxon>Metazoa</taxon>
        <taxon>Ecdysozoa</taxon>
        <taxon>Nematoda</taxon>
        <taxon>Chromadorea</taxon>
        <taxon>Plectida</taxon>
        <taxon>Plectina</taxon>
        <taxon>Plectoidea</taxon>
        <taxon>Plectidae</taxon>
        <taxon>Plectus</taxon>
    </lineage>
</organism>
<dbReference type="InterPro" id="IPR050630">
    <property type="entry name" value="WD_repeat_EMAP"/>
</dbReference>
<accession>A0A914XET8</accession>